<feature type="signal peptide" evidence="8">
    <location>
        <begin position="1"/>
        <end position="20"/>
    </location>
</feature>
<dbReference type="AlphaFoldDB" id="A0A4V2RNR7"/>
<evidence type="ECO:0000313" key="11">
    <source>
        <dbReference type="Proteomes" id="UP000294830"/>
    </source>
</evidence>
<feature type="chain" id="PRO_5020686739" evidence="8">
    <location>
        <begin position="21"/>
        <end position="1002"/>
    </location>
</feature>
<feature type="domain" description="TonB-dependent receptor plug" evidence="9">
    <location>
        <begin position="116"/>
        <end position="250"/>
    </location>
</feature>
<dbReference type="NCBIfam" id="TIGR04056">
    <property type="entry name" value="OMP_RagA_SusC"/>
    <property type="match status" value="1"/>
</dbReference>
<evidence type="ECO:0000313" key="10">
    <source>
        <dbReference type="EMBL" id="TCN64750.1"/>
    </source>
</evidence>
<dbReference type="SUPFAM" id="SSF56935">
    <property type="entry name" value="Porins"/>
    <property type="match status" value="1"/>
</dbReference>
<dbReference type="Gene3D" id="2.170.130.10">
    <property type="entry name" value="TonB-dependent receptor, plug domain"/>
    <property type="match status" value="1"/>
</dbReference>
<accession>A0A4V2RNR7</accession>
<dbReference type="Pfam" id="PF07715">
    <property type="entry name" value="Plug"/>
    <property type="match status" value="1"/>
</dbReference>
<dbReference type="InterPro" id="IPR023997">
    <property type="entry name" value="TonB-dep_OMP_SusC/RagA_CS"/>
</dbReference>
<evidence type="ECO:0000256" key="8">
    <source>
        <dbReference type="SAM" id="SignalP"/>
    </source>
</evidence>
<evidence type="ECO:0000256" key="2">
    <source>
        <dbReference type="ARBA" id="ARBA00022448"/>
    </source>
</evidence>
<dbReference type="InterPro" id="IPR023996">
    <property type="entry name" value="TonB-dep_OMP_SusC/RagA"/>
</dbReference>
<dbReference type="GO" id="GO:0009279">
    <property type="term" value="C:cell outer membrane"/>
    <property type="evidence" value="ECO:0007669"/>
    <property type="project" value="UniProtKB-SubCell"/>
</dbReference>
<dbReference type="InterPro" id="IPR036942">
    <property type="entry name" value="Beta-barrel_TonB_sf"/>
</dbReference>
<evidence type="ECO:0000256" key="4">
    <source>
        <dbReference type="ARBA" id="ARBA00022692"/>
    </source>
</evidence>
<dbReference type="InterPro" id="IPR039426">
    <property type="entry name" value="TonB-dep_rcpt-like"/>
</dbReference>
<gene>
    <name evidence="10" type="ORF">CLV25_11277</name>
</gene>
<dbReference type="OrthoDB" id="9768177at2"/>
<keyword evidence="8" id="KW-0732">Signal</keyword>
<dbReference type="InterPro" id="IPR037066">
    <property type="entry name" value="Plug_dom_sf"/>
</dbReference>
<evidence type="ECO:0000256" key="3">
    <source>
        <dbReference type="ARBA" id="ARBA00022452"/>
    </source>
</evidence>
<dbReference type="RefSeq" id="WP_131839891.1">
    <property type="nucleotide sequence ID" value="NZ_SLWB01000012.1"/>
</dbReference>
<dbReference type="Pfam" id="PF13715">
    <property type="entry name" value="CarbopepD_reg_2"/>
    <property type="match status" value="1"/>
</dbReference>
<dbReference type="EMBL" id="SLWB01000012">
    <property type="protein sequence ID" value="TCN64750.1"/>
    <property type="molecule type" value="Genomic_DNA"/>
</dbReference>
<evidence type="ECO:0000256" key="5">
    <source>
        <dbReference type="ARBA" id="ARBA00023136"/>
    </source>
</evidence>
<evidence type="ECO:0000256" key="1">
    <source>
        <dbReference type="ARBA" id="ARBA00004571"/>
    </source>
</evidence>
<evidence type="ECO:0000259" key="9">
    <source>
        <dbReference type="Pfam" id="PF07715"/>
    </source>
</evidence>
<dbReference type="InterPro" id="IPR008969">
    <property type="entry name" value="CarboxyPept-like_regulatory"/>
</dbReference>
<evidence type="ECO:0000256" key="7">
    <source>
        <dbReference type="PROSITE-ProRule" id="PRU01360"/>
    </source>
</evidence>
<dbReference type="PROSITE" id="PS52016">
    <property type="entry name" value="TONB_DEPENDENT_REC_3"/>
    <property type="match status" value="1"/>
</dbReference>
<comment type="subcellular location">
    <subcellularLocation>
        <location evidence="1 7">Cell outer membrane</location>
        <topology evidence="1 7">Multi-pass membrane protein</topology>
    </subcellularLocation>
</comment>
<dbReference type="Gene3D" id="2.40.170.20">
    <property type="entry name" value="TonB-dependent receptor, beta-barrel domain"/>
    <property type="match status" value="1"/>
</dbReference>
<comment type="caution">
    <text evidence="10">The sequence shown here is derived from an EMBL/GenBank/DDBJ whole genome shotgun (WGS) entry which is preliminary data.</text>
</comment>
<dbReference type="Proteomes" id="UP000294830">
    <property type="component" value="Unassembled WGS sequence"/>
</dbReference>
<keyword evidence="6 7" id="KW-0998">Cell outer membrane</keyword>
<sequence>MTKRSLMLLLMLVATVTAFAQVRNVKGKVLDKNKQPIPGAHVLLKGSRIGSSTGINGDFSIKVSDANTTLIISMIGYKTKELAIGKQNEVVVTLEDENIQLEEAIVMGYGTKRSRESVVGAVEQISAKELKIDRVTESVDKMLEGRIAGVYIENTSGDPGTASINIQVRGQGALSKVSSSDIVSSSQPLIIIDGVPMNDASNPNMDKKFNNDVTQTNPLSLINPEDIETLTVLKDAATAAIYGANAANGVILITTKRGQSGKASFNISHQMSVGNIINEMKFLNTDQYVKLAIEAQTNAGVDLATATEKAGPTNINTNWYDLVTRQSQTSQTNLSVSGGAGSTTYRFSAGYNNTKTITLGNQLSRITSRLNLNTKLSEKTDFDLVFGFSMSDKDAFSIYGTAFAFKPNLSPYNADGTFNNNPPFDKIANPLAALAQNKNQKKDYYTNGSATLNYHFSKDLSIRSLFGVDYTNNRSYIFDSKKNAAGANSGGRVKDVYQMQFNWINSTSIEWNKQLAEKHNISALAGIELTDKKSNGLRATESKLPIEKLPIIGIGSDENTSAYASESSEGTLSYFSRLGYSYGGKYNVSINARRDASSIFGGDVQAELFGSIGATWNISKEDWFPKKYINYANVRASYGSTGNSRIGSYSARGTYNYSGSYVYNGMGGSRPSTAPNPALGWEKNYKLNLGADFSILKSKVNVSVDYYRNNIYDAIQSLYIALESGFSSVSANTSDMVNKGIELTIRTRNFDKEFKWRTNFNISSNSNKITRLSNNLDKLAQSGYTFTGLKVGKDVSGIYTARYAGVDPQTGTTLWYLKDGSITNDAKLANSIENRVYVGKASPDFFGGFTNDFEYKRVTLTIATTFNIGGHKAIPYNYLYMNSDGRQILIQNQSINQLNRWTTPGQITDVPKLSTDNYVGYGSTRYLYDLTNVCLKTISLSYRIPSEIAKKVLLENASFNFQISNLGYWYKDKKGGSGNGIAEYRYSFPEARQITFGLDLKF</sequence>
<protein>
    <submittedName>
        <fullName evidence="10">TonB-linked SusC/RagA family outer membrane protein</fullName>
    </submittedName>
</protein>
<keyword evidence="5 7" id="KW-0472">Membrane</keyword>
<organism evidence="10 11">
    <name type="scientific">Acetobacteroides hydrogenigenes</name>
    <dbReference type="NCBI Taxonomy" id="979970"/>
    <lineage>
        <taxon>Bacteria</taxon>
        <taxon>Pseudomonadati</taxon>
        <taxon>Bacteroidota</taxon>
        <taxon>Bacteroidia</taxon>
        <taxon>Bacteroidales</taxon>
        <taxon>Rikenellaceae</taxon>
        <taxon>Acetobacteroides</taxon>
    </lineage>
</organism>
<dbReference type="SUPFAM" id="SSF49464">
    <property type="entry name" value="Carboxypeptidase regulatory domain-like"/>
    <property type="match status" value="1"/>
</dbReference>
<dbReference type="NCBIfam" id="TIGR04057">
    <property type="entry name" value="SusC_RagA_signa"/>
    <property type="match status" value="1"/>
</dbReference>
<keyword evidence="4 7" id="KW-0812">Transmembrane</keyword>
<dbReference type="InterPro" id="IPR012910">
    <property type="entry name" value="Plug_dom"/>
</dbReference>
<keyword evidence="2 7" id="KW-0813">Transport</keyword>
<evidence type="ECO:0000256" key="6">
    <source>
        <dbReference type="ARBA" id="ARBA00023237"/>
    </source>
</evidence>
<name>A0A4V2RNR7_9BACT</name>
<dbReference type="Gene3D" id="2.60.40.1120">
    <property type="entry name" value="Carboxypeptidase-like, regulatory domain"/>
    <property type="match status" value="1"/>
</dbReference>
<keyword evidence="3 7" id="KW-1134">Transmembrane beta strand</keyword>
<comment type="similarity">
    <text evidence="7">Belongs to the TonB-dependent receptor family.</text>
</comment>
<keyword evidence="11" id="KW-1185">Reference proteome</keyword>
<proteinExistence type="inferred from homology"/>
<reference evidence="10 11" key="1">
    <citation type="submission" date="2019-03" db="EMBL/GenBank/DDBJ databases">
        <title>Genomic Encyclopedia of Archaeal and Bacterial Type Strains, Phase II (KMG-II): from individual species to whole genera.</title>
        <authorList>
            <person name="Goeker M."/>
        </authorList>
    </citation>
    <scope>NUCLEOTIDE SEQUENCE [LARGE SCALE GENOMIC DNA]</scope>
    <source>
        <strain evidence="10 11">RL-C</strain>
    </source>
</reference>